<dbReference type="GO" id="GO:0003677">
    <property type="term" value="F:DNA binding"/>
    <property type="evidence" value="ECO:0007669"/>
    <property type="project" value="UniProtKB-KW"/>
</dbReference>
<reference evidence="11 12" key="1">
    <citation type="submission" date="2019-03" db="EMBL/GenBank/DDBJ databases">
        <title>Genomic Encyclopedia of Type Strains, Phase IV (KMG-IV): sequencing the most valuable type-strain genomes for metagenomic binning, comparative biology and taxonomic classification.</title>
        <authorList>
            <person name="Goeker M."/>
        </authorList>
    </citation>
    <scope>NUCLEOTIDE SEQUENCE [LARGE SCALE GENOMIC DNA]</scope>
    <source>
        <strain evidence="11 12">DSM 29481</strain>
    </source>
</reference>
<proteinExistence type="predicted"/>
<keyword evidence="9" id="KW-0234">DNA repair</keyword>
<evidence type="ECO:0000256" key="8">
    <source>
        <dbReference type="ARBA" id="ARBA00023125"/>
    </source>
</evidence>
<keyword evidence="5 11" id="KW-0347">Helicase</keyword>
<keyword evidence="12" id="KW-1185">Reference proteome</keyword>
<evidence type="ECO:0000259" key="10">
    <source>
        <dbReference type="Pfam" id="PF12705"/>
    </source>
</evidence>
<protein>
    <submittedName>
        <fullName evidence="11">ATP-dependent helicase/DNAse subunit B</fullName>
    </submittedName>
</protein>
<dbReference type="GO" id="GO:0006281">
    <property type="term" value="P:DNA repair"/>
    <property type="evidence" value="ECO:0007669"/>
    <property type="project" value="UniProtKB-KW"/>
</dbReference>
<evidence type="ECO:0000256" key="1">
    <source>
        <dbReference type="ARBA" id="ARBA00022722"/>
    </source>
</evidence>
<sequence length="890" mass="102777">MLDFSSLPMGATLLAPAHLHPLIRQKLLQTTHGLLGLRLYTLNGYLSAQSLEDAPSEASILFAYRERIKQLSSSLHIYQEAALTSVFLKECMQCLDDLKIWQIPLSVLNEQEEAHAERKTILTALYPIETQGDLIVKAIREIAHKDAHMVYIYDAFFTPQQQQLVNLLVRQGATLLQDEEIPHERKFYHAVNKRQEIEGCAQYILRHEMKAEDVAITLADTSYIPILEQIFNRYHIPYTNLVASAASSIIVKRAHMLLNYYLQPTQEHLLACLDCGIFHEETLSSLLQYLQIYQKDFFQPFDHLQTLSTTSHILNETDVAKLKEIEERAEIARQHIAEQLRPLMHPASYEEMLLTVLKLLKNSLGNDMQQSAVLQDVMNVINEVYPYIKEKDDITFLLQLLADITVHSTIHQLQGVSVTSLKQGSCTRKHHFLLGATQNQYPAFMAKRGIFDEHYYETLPYPSMEHRYQLHLKQLRKLLNRSQHLYISYPLGTYEGKSLEAALEIEQMFDERAKPYPLQEMYEKADIALTITSQTAHALFVRNQQIKGSISSIERYVKCPFSYFLRYGLGIREPMKLGFADSYMGTLSHYLLETLTKQQGKAYTSVCETTLTALIDKEIDALQEVFSDMRTRLQILRIRIESSMIQTLRRLASFEEHSHFQPWQQEREFQYEIPVTSDVTLALHGFIDRLDVYDDILCILDYKSSAKTLSETKVFAAMQLQLLTYSIVMAKLEQKEIMGAYYLSLKNENIPHPAGKLSRRKPVTYTPIEKADLQDAIIKTHRIHGWTMYPNVSLLDDEGTHVSGVRCNKDQLIKTSKLYDLHSIERWFTSIYQQLAKRMLDGDIVIEPSEDACLYCDFHAICRFHGMPFERKAMVETDDSLYRKGEDEDA</sequence>
<evidence type="ECO:0000256" key="9">
    <source>
        <dbReference type="ARBA" id="ARBA00023204"/>
    </source>
</evidence>
<keyword evidence="1" id="KW-0540">Nuclease</keyword>
<evidence type="ECO:0000256" key="5">
    <source>
        <dbReference type="ARBA" id="ARBA00022806"/>
    </source>
</evidence>
<keyword evidence="2" id="KW-0547">Nucleotide-binding</keyword>
<dbReference type="InterPro" id="IPR011335">
    <property type="entry name" value="Restrct_endonuc-II-like"/>
</dbReference>
<dbReference type="RefSeq" id="WP_132225699.1">
    <property type="nucleotide sequence ID" value="NZ_JANKBG010000029.1"/>
</dbReference>
<dbReference type="Pfam" id="PF12705">
    <property type="entry name" value="PDDEXK_1"/>
    <property type="match status" value="1"/>
</dbReference>
<evidence type="ECO:0000256" key="4">
    <source>
        <dbReference type="ARBA" id="ARBA00022801"/>
    </source>
</evidence>
<keyword evidence="8" id="KW-0238">DNA-binding</keyword>
<dbReference type="Gene3D" id="3.40.50.300">
    <property type="entry name" value="P-loop containing nucleotide triphosphate hydrolases"/>
    <property type="match status" value="2"/>
</dbReference>
<dbReference type="InterPro" id="IPR027417">
    <property type="entry name" value="P-loop_NTPase"/>
</dbReference>
<dbReference type="GO" id="GO:0004527">
    <property type="term" value="F:exonuclease activity"/>
    <property type="evidence" value="ECO:0007669"/>
    <property type="project" value="UniProtKB-KW"/>
</dbReference>
<keyword evidence="4" id="KW-0378">Hydrolase</keyword>
<evidence type="ECO:0000256" key="7">
    <source>
        <dbReference type="ARBA" id="ARBA00022840"/>
    </source>
</evidence>
<dbReference type="InterPro" id="IPR038726">
    <property type="entry name" value="PDDEXK_AddAB-type"/>
</dbReference>
<dbReference type="SUPFAM" id="SSF52980">
    <property type="entry name" value="Restriction endonuclease-like"/>
    <property type="match status" value="1"/>
</dbReference>
<keyword evidence="7" id="KW-0067">ATP-binding</keyword>
<dbReference type="SUPFAM" id="SSF52540">
    <property type="entry name" value="P-loop containing nucleoside triphosphate hydrolases"/>
    <property type="match status" value="1"/>
</dbReference>
<keyword evidence="3" id="KW-0227">DNA damage</keyword>
<dbReference type="GO" id="GO:0004386">
    <property type="term" value="F:helicase activity"/>
    <property type="evidence" value="ECO:0007669"/>
    <property type="project" value="UniProtKB-KW"/>
</dbReference>
<keyword evidence="6" id="KW-0269">Exonuclease</keyword>
<comment type="caution">
    <text evidence="11">The sequence shown here is derived from an EMBL/GenBank/DDBJ whole genome shotgun (WGS) entry which is preliminary data.</text>
</comment>
<name>A0A4V2VIV4_9FIRM</name>
<organism evidence="11 12">
    <name type="scientific">Longicatena caecimuris</name>
    <dbReference type="NCBI Taxonomy" id="1796635"/>
    <lineage>
        <taxon>Bacteria</taxon>
        <taxon>Bacillati</taxon>
        <taxon>Bacillota</taxon>
        <taxon>Erysipelotrichia</taxon>
        <taxon>Erysipelotrichales</taxon>
        <taxon>Erysipelotrichaceae</taxon>
        <taxon>Longicatena</taxon>
    </lineage>
</organism>
<dbReference type="InterPro" id="IPR011604">
    <property type="entry name" value="PDDEXK-like_dom_sf"/>
</dbReference>
<evidence type="ECO:0000313" key="11">
    <source>
        <dbReference type="EMBL" id="TCU53585.1"/>
    </source>
</evidence>
<evidence type="ECO:0000313" key="12">
    <source>
        <dbReference type="Proteomes" id="UP000295773"/>
    </source>
</evidence>
<dbReference type="EMBL" id="SMBP01000028">
    <property type="protein sequence ID" value="TCU53585.1"/>
    <property type="molecule type" value="Genomic_DNA"/>
</dbReference>
<evidence type="ECO:0000256" key="2">
    <source>
        <dbReference type="ARBA" id="ARBA00022741"/>
    </source>
</evidence>
<evidence type="ECO:0000256" key="3">
    <source>
        <dbReference type="ARBA" id="ARBA00022763"/>
    </source>
</evidence>
<gene>
    <name evidence="11" type="ORF">EDD61_12821</name>
</gene>
<dbReference type="Proteomes" id="UP000295773">
    <property type="component" value="Unassembled WGS sequence"/>
</dbReference>
<feature type="domain" description="PD-(D/E)XK endonuclease-like" evidence="10">
    <location>
        <begin position="549"/>
        <end position="863"/>
    </location>
</feature>
<accession>A0A4V2VIV4</accession>
<dbReference type="GO" id="GO:0005524">
    <property type="term" value="F:ATP binding"/>
    <property type="evidence" value="ECO:0007669"/>
    <property type="project" value="UniProtKB-KW"/>
</dbReference>
<dbReference type="Gene3D" id="3.90.320.10">
    <property type="match status" value="1"/>
</dbReference>
<dbReference type="AlphaFoldDB" id="A0A4V2VIV4"/>
<evidence type="ECO:0000256" key="6">
    <source>
        <dbReference type="ARBA" id="ARBA00022839"/>
    </source>
</evidence>